<dbReference type="GeneID" id="30965527"/>
<dbReference type="InterPro" id="IPR018794">
    <property type="entry name" value="UPF0538"/>
</dbReference>
<organism evidence="2 3">
    <name type="scientific">Ascoidea rubescens DSM 1968</name>
    <dbReference type="NCBI Taxonomy" id="1344418"/>
    <lineage>
        <taxon>Eukaryota</taxon>
        <taxon>Fungi</taxon>
        <taxon>Dikarya</taxon>
        <taxon>Ascomycota</taxon>
        <taxon>Saccharomycotina</taxon>
        <taxon>Saccharomycetes</taxon>
        <taxon>Ascoideaceae</taxon>
        <taxon>Ascoidea</taxon>
    </lineage>
</organism>
<dbReference type="FunCoup" id="A0A1D2VF38">
    <property type="interactions" value="60"/>
</dbReference>
<comment type="similarity">
    <text evidence="1">Belongs to the UPF0538 family.</text>
</comment>
<dbReference type="Pfam" id="PF10209">
    <property type="entry name" value="DUF2340"/>
    <property type="match status" value="1"/>
</dbReference>
<evidence type="ECO:0000313" key="3">
    <source>
        <dbReference type="Proteomes" id="UP000095038"/>
    </source>
</evidence>
<name>A0A1D2VF38_9ASCO</name>
<evidence type="ECO:0000313" key="2">
    <source>
        <dbReference type="EMBL" id="ODV60087.1"/>
    </source>
</evidence>
<keyword evidence="3" id="KW-1185">Reference proteome</keyword>
<dbReference type="OrthoDB" id="937at2759"/>
<protein>
    <submittedName>
        <fullName evidence="2">Uncharacterized protein</fullName>
    </submittedName>
</protein>
<reference evidence="3" key="1">
    <citation type="submission" date="2016-05" db="EMBL/GenBank/DDBJ databases">
        <title>Comparative genomics of biotechnologically important yeasts.</title>
        <authorList>
            <consortium name="DOE Joint Genome Institute"/>
            <person name="Riley R."/>
            <person name="Haridas S."/>
            <person name="Wolfe K.H."/>
            <person name="Lopes M.R."/>
            <person name="Hittinger C.T."/>
            <person name="Goker M."/>
            <person name="Salamov A."/>
            <person name="Wisecaver J."/>
            <person name="Long T.M."/>
            <person name="Aerts A.L."/>
            <person name="Barry K."/>
            <person name="Choi C."/>
            <person name="Clum A."/>
            <person name="Coughlan A.Y."/>
            <person name="Deshpande S."/>
            <person name="Douglass A.P."/>
            <person name="Hanson S.J."/>
            <person name="Klenk H.-P."/>
            <person name="Labutti K."/>
            <person name="Lapidus A."/>
            <person name="Lindquist E."/>
            <person name="Lipzen A."/>
            <person name="Meier-Kolthoff J.P."/>
            <person name="Ohm R.A."/>
            <person name="Otillar R.P."/>
            <person name="Pangilinan J."/>
            <person name="Peng Y."/>
            <person name="Rokas A."/>
            <person name="Rosa C.A."/>
            <person name="Scheuner C."/>
            <person name="Sibirny A.A."/>
            <person name="Slot J.C."/>
            <person name="Stielow J.B."/>
            <person name="Sun H."/>
            <person name="Kurtzman C.P."/>
            <person name="Blackwell M."/>
            <person name="Grigoriev I.V."/>
            <person name="Jeffries T.W."/>
        </authorList>
    </citation>
    <scope>NUCLEOTIDE SEQUENCE [LARGE SCALE GENOMIC DNA]</scope>
    <source>
        <strain evidence="3">DSM 1968</strain>
    </source>
</reference>
<proteinExistence type="inferred from homology"/>
<dbReference type="RefSeq" id="XP_020046394.1">
    <property type="nucleotide sequence ID" value="XM_020191891.1"/>
</dbReference>
<accession>A0A1D2VF38</accession>
<dbReference type="EMBL" id="KV454483">
    <property type="protein sequence ID" value="ODV60087.1"/>
    <property type="molecule type" value="Genomic_DNA"/>
</dbReference>
<sequence>METINDYDTEEPLTSTVRPATRSTITVRVIKSFAYRNVKSWVFHDIDLTKTTIRELMELMNQVILSNSLFRPFKTSKFDTLKLYTKAHGAKTMNLTINMEDDQLLILKELDKTLYEYGVENETEISYFKMADYLEFKANPAEKW</sequence>
<gene>
    <name evidence="2" type="ORF">ASCRUDRAFT_71131</name>
</gene>
<dbReference type="Proteomes" id="UP000095038">
    <property type="component" value="Unassembled WGS sequence"/>
</dbReference>
<dbReference type="PANTHER" id="PTHR18444">
    <property type="entry name" value="UPF0538 FAMILY MEMBER"/>
    <property type="match status" value="1"/>
</dbReference>
<dbReference type="InParanoid" id="A0A1D2VF38"/>
<dbReference type="AlphaFoldDB" id="A0A1D2VF38"/>
<dbReference type="PANTHER" id="PTHR18444:SF9">
    <property type="entry name" value="UPF0538 PROTEIN C2ORF76"/>
    <property type="match status" value="1"/>
</dbReference>
<evidence type="ECO:0000256" key="1">
    <source>
        <dbReference type="ARBA" id="ARBA00007176"/>
    </source>
</evidence>